<dbReference type="Proteomes" id="UP001370490">
    <property type="component" value="Unassembled WGS sequence"/>
</dbReference>
<dbReference type="AlphaFoldDB" id="A0AAN8ZGN7"/>
<dbReference type="Gene3D" id="2.30.240.10">
    <property type="entry name" value="At5g01610-like"/>
    <property type="match status" value="1"/>
</dbReference>
<proteinExistence type="predicted"/>
<evidence type="ECO:0000256" key="1">
    <source>
        <dbReference type="SAM" id="SignalP"/>
    </source>
</evidence>
<evidence type="ECO:0000313" key="3">
    <source>
        <dbReference type="Proteomes" id="UP001370490"/>
    </source>
</evidence>
<gene>
    <name evidence="2" type="ORF">RJ641_034052</name>
</gene>
<dbReference type="Pfam" id="PF04398">
    <property type="entry name" value="DUF538"/>
    <property type="match status" value="1"/>
</dbReference>
<evidence type="ECO:0000313" key="2">
    <source>
        <dbReference type="EMBL" id="KAK6937022.1"/>
    </source>
</evidence>
<sequence length="225" mass="25664">MASHIEKLIFAITLCLLTQLSCAIRISTILNPTRPSLSKSDQQSRDVHELLPFYGLPKGLIPNNVIAYDLADEGDFTITLEHSCYVQFDDLVYYDKKIKGKLSFGLVSDVVGIQAKKLFVWVPITGLKADEDSGSIEFFVGVLSQKLPADQFEAVPTWSELEERMNERETDGGRRKSIERRAILQEQGEDINELAEAFIKNFRNQLRIQRIESFERYQDMLARST</sequence>
<dbReference type="InterPro" id="IPR008480">
    <property type="entry name" value="DUF761_pln"/>
</dbReference>
<dbReference type="EMBL" id="JBAMMX010000007">
    <property type="protein sequence ID" value="KAK6937022.1"/>
    <property type="molecule type" value="Genomic_DNA"/>
</dbReference>
<dbReference type="PANTHER" id="PTHR31676:SF96">
    <property type="entry name" value="EXPRESSED PROTEIN"/>
    <property type="match status" value="1"/>
</dbReference>
<keyword evidence="3" id="KW-1185">Reference proteome</keyword>
<protein>
    <submittedName>
        <fullName evidence="2">Uncharacterized protein</fullName>
    </submittedName>
</protein>
<dbReference type="PANTHER" id="PTHR31676">
    <property type="entry name" value="T31J12.3 PROTEIN-RELATED"/>
    <property type="match status" value="1"/>
</dbReference>
<dbReference type="InterPro" id="IPR007493">
    <property type="entry name" value="DUF538"/>
</dbReference>
<dbReference type="SUPFAM" id="SSF141562">
    <property type="entry name" value="At5g01610-like"/>
    <property type="match status" value="1"/>
</dbReference>
<reference evidence="2 3" key="1">
    <citation type="submission" date="2023-12" db="EMBL/GenBank/DDBJ databases">
        <title>A high-quality genome assembly for Dillenia turbinata (Dilleniales).</title>
        <authorList>
            <person name="Chanderbali A."/>
        </authorList>
    </citation>
    <scope>NUCLEOTIDE SEQUENCE [LARGE SCALE GENOMIC DNA]</scope>
    <source>
        <strain evidence="2">LSX21</strain>
        <tissue evidence="2">Leaf</tissue>
    </source>
</reference>
<name>A0AAN8ZGN7_9MAGN</name>
<dbReference type="Pfam" id="PF05553">
    <property type="entry name" value="DUF761"/>
    <property type="match status" value="1"/>
</dbReference>
<accession>A0AAN8ZGN7</accession>
<feature type="signal peptide" evidence="1">
    <location>
        <begin position="1"/>
        <end position="23"/>
    </location>
</feature>
<feature type="chain" id="PRO_5042811844" evidence="1">
    <location>
        <begin position="24"/>
        <end position="225"/>
    </location>
</feature>
<keyword evidence="1" id="KW-0732">Signal</keyword>
<dbReference type="InterPro" id="IPR036758">
    <property type="entry name" value="At5g01610-like"/>
</dbReference>
<organism evidence="2 3">
    <name type="scientific">Dillenia turbinata</name>
    <dbReference type="NCBI Taxonomy" id="194707"/>
    <lineage>
        <taxon>Eukaryota</taxon>
        <taxon>Viridiplantae</taxon>
        <taxon>Streptophyta</taxon>
        <taxon>Embryophyta</taxon>
        <taxon>Tracheophyta</taxon>
        <taxon>Spermatophyta</taxon>
        <taxon>Magnoliopsida</taxon>
        <taxon>eudicotyledons</taxon>
        <taxon>Gunneridae</taxon>
        <taxon>Pentapetalae</taxon>
        <taxon>Dilleniales</taxon>
        <taxon>Dilleniaceae</taxon>
        <taxon>Dillenia</taxon>
    </lineage>
</organism>
<comment type="caution">
    <text evidence="2">The sequence shown here is derived from an EMBL/GenBank/DDBJ whole genome shotgun (WGS) entry which is preliminary data.</text>
</comment>